<accession>A0A381YVT4</accession>
<organism evidence="1">
    <name type="scientific">marine metagenome</name>
    <dbReference type="NCBI Taxonomy" id="408172"/>
    <lineage>
        <taxon>unclassified sequences</taxon>
        <taxon>metagenomes</taxon>
        <taxon>ecological metagenomes</taxon>
    </lineage>
</organism>
<evidence type="ECO:0000313" key="1">
    <source>
        <dbReference type="EMBL" id="SVA80721.1"/>
    </source>
</evidence>
<sequence>MQTHTVRGHSAVALAFLLFLSSCQGLPDREGARTAENNRYEDLLALHGEWRDFQKPTVTDGVPDYTAVAMSRQLQELTRYQARLANLDSGGWPISQQVDYHIVRAEMNGLEFDHRVLRPWARNPAFYMLVHGSQTDVPAREGEVMDGVIELWAYRFPLSETSAAEIQERVHTIPAILEQAKGNLVVEAADLWFLSVRVMGAVSQTLRGLADGVAGDHPELSIETERAQAAVDDFTAWIEERQQSMTAPSGIGVA</sequence>
<dbReference type="EMBL" id="UINC01019101">
    <property type="protein sequence ID" value="SVA80721.1"/>
    <property type="molecule type" value="Genomic_DNA"/>
</dbReference>
<dbReference type="AlphaFoldDB" id="A0A381YVT4"/>
<dbReference type="PROSITE" id="PS51257">
    <property type="entry name" value="PROKAR_LIPOPROTEIN"/>
    <property type="match status" value="1"/>
</dbReference>
<name>A0A381YVT4_9ZZZZ</name>
<gene>
    <name evidence="1" type="ORF">METZ01_LOCUS133575</name>
</gene>
<reference evidence="1" key="1">
    <citation type="submission" date="2018-05" db="EMBL/GenBank/DDBJ databases">
        <authorList>
            <person name="Lanie J.A."/>
            <person name="Ng W.-L."/>
            <person name="Kazmierczak K.M."/>
            <person name="Andrzejewski T.M."/>
            <person name="Davidsen T.M."/>
            <person name="Wayne K.J."/>
            <person name="Tettelin H."/>
            <person name="Glass J.I."/>
            <person name="Rusch D."/>
            <person name="Podicherti R."/>
            <person name="Tsui H.-C.T."/>
            <person name="Winkler M.E."/>
        </authorList>
    </citation>
    <scope>NUCLEOTIDE SEQUENCE</scope>
</reference>
<feature type="non-terminal residue" evidence="1">
    <location>
        <position position="254"/>
    </location>
</feature>
<proteinExistence type="predicted"/>
<protein>
    <submittedName>
        <fullName evidence="1">Uncharacterized protein</fullName>
    </submittedName>
</protein>